<organism evidence="3 4">
    <name type="scientific">Caproicibacter fermentans</name>
    <dbReference type="NCBI Taxonomy" id="2576756"/>
    <lineage>
        <taxon>Bacteria</taxon>
        <taxon>Bacillati</taxon>
        <taxon>Bacillota</taxon>
        <taxon>Clostridia</taxon>
        <taxon>Eubacteriales</taxon>
        <taxon>Acutalibacteraceae</taxon>
        <taxon>Caproicibacter</taxon>
    </lineage>
</organism>
<feature type="domain" description="DUF4367" evidence="2">
    <location>
        <begin position="133"/>
        <end position="240"/>
    </location>
</feature>
<keyword evidence="1" id="KW-0812">Transmembrane</keyword>
<keyword evidence="1" id="KW-1133">Transmembrane helix</keyword>
<dbReference type="KEGG" id="cfem:HCR03_11215"/>
<evidence type="ECO:0000256" key="1">
    <source>
        <dbReference type="SAM" id="Phobius"/>
    </source>
</evidence>
<feature type="transmembrane region" description="Helical" evidence="1">
    <location>
        <begin position="73"/>
        <end position="91"/>
    </location>
</feature>
<proteinExistence type="predicted"/>
<sequence>MVNNVKLNRELFEAMLKEAVTENFEKEMQSLPSEAALADCELSLGTKRRIESMIREARMKSLLRRVRAVTKRVAVLLAIMIPVSLGSLLSVEASRNAIFNAIIEWRSGSANITYQQSSSGSADADHSANMNVVYVPSYLPDGFTIQKEKKVGRLLVITYRDKSGKSIIFQQCSLPDAGTNAIDSEHSTYSQVDINGDQASLFQADTKDDSSFLVWKNDHSSFLLMSKVDSKELIKMAESINVK</sequence>
<evidence type="ECO:0000259" key="2">
    <source>
        <dbReference type="Pfam" id="PF14285"/>
    </source>
</evidence>
<name>A0A7G8T6T6_9FIRM</name>
<dbReference type="EMBL" id="CP060286">
    <property type="protein sequence ID" value="QNK39327.1"/>
    <property type="molecule type" value="Genomic_DNA"/>
</dbReference>
<dbReference type="InterPro" id="IPR025377">
    <property type="entry name" value="DUF4367"/>
</dbReference>
<dbReference type="Proteomes" id="UP000515909">
    <property type="component" value="Chromosome"/>
</dbReference>
<accession>A0A7G8T6T6</accession>
<reference evidence="3 4" key="1">
    <citation type="submission" date="2020-08" db="EMBL/GenBank/DDBJ databases">
        <title>The isolate Caproiciproducens sp. 7D4C2 produces n-caproate at mildly acidic conditions from hexoses: genome and rBOX comparison with related strains and chain-elongating bacteria.</title>
        <authorList>
            <person name="Esquivel-Elizondo S."/>
            <person name="Bagci C."/>
            <person name="Temovska M."/>
            <person name="Jeon B.S."/>
            <person name="Bessarab I."/>
            <person name="Williams R.B.H."/>
            <person name="Huson D.H."/>
            <person name="Angenent L.T."/>
        </authorList>
    </citation>
    <scope>NUCLEOTIDE SEQUENCE [LARGE SCALE GENOMIC DNA]</scope>
    <source>
        <strain evidence="3 4">7D4C2</strain>
    </source>
</reference>
<dbReference type="Pfam" id="PF14285">
    <property type="entry name" value="DUF4367"/>
    <property type="match status" value="1"/>
</dbReference>
<evidence type="ECO:0000313" key="4">
    <source>
        <dbReference type="Proteomes" id="UP000515909"/>
    </source>
</evidence>
<gene>
    <name evidence="3" type="ORF">HCR03_11215</name>
</gene>
<dbReference type="AlphaFoldDB" id="A0A7G8T6T6"/>
<dbReference type="RefSeq" id="WP_187034260.1">
    <property type="nucleotide sequence ID" value="NZ_CP060286.1"/>
</dbReference>
<keyword evidence="1" id="KW-0472">Membrane</keyword>
<evidence type="ECO:0000313" key="3">
    <source>
        <dbReference type="EMBL" id="QNK39327.1"/>
    </source>
</evidence>
<protein>
    <submittedName>
        <fullName evidence="3">DUF4367 domain-containing protein</fullName>
    </submittedName>
</protein>